<dbReference type="InterPro" id="IPR029787">
    <property type="entry name" value="Nucleotide_cyclase"/>
</dbReference>
<dbReference type="InterPro" id="IPR050469">
    <property type="entry name" value="Diguanylate_Cyclase"/>
</dbReference>
<dbReference type="PROSITE" id="PS50887">
    <property type="entry name" value="GGDEF"/>
    <property type="match status" value="1"/>
</dbReference>
<evidence type="ECO:0000259" key="6">
    <source>
        <dbReference type="PROSITE" id="PS50887"/>
    </source>
</evidence>
<evidence type="ECO:0000256" key="1">
    <source>
        <dbReference type="ARBA" id="ARBA00001946"/>
    </source>
</evidence>
<evidence type="ECO:0000313" key="8">
    <source>
        <dbReference type="Proteomes" id="UP000664904"/>
    </source>
</evidence>
<accession>A0A975DFN7</accession>
<dbReference type="InterPro" id="IPR011990">
    <property type="entry name" value="TPR-like_helical_dom_sf"/>
</dbReference>
<keyword evidence="5" id="KW-0812">Transmembrane</keyword>
<protein>
    <recommendedName>
        <fullName evidence="2">diguanylate cyclase</fullName>
        <ecNumber evidence="2">2.7.7.65</ecNumber>
    </recommendedName>
</protein>
<comment type="cofactor">
    <cofactor evidence="1">
        <name>Mg(2+)</name>
        <dbReference type="ChEBI" id="CHEBI:18420"/>
    </cofactor>
</comment>
<proteinExistence type="predicted"/>
<keyword evidence="5" id="KW-1133">Transmembrane helix</keyword>
<reference evidence="7" key="1">
    <citation type="submission" date="2021-03" db="EMBL/GenBank/DDBJ databases">
        <title>Complete Genome of Pseudoalteromonas xiamenensis STKMTI.2, a new potential marine bacterium producing anti-Vibrio compounds.</title>
        <authorList>
            <person name="Handayani D.P."/>
            <person name="Isnansetyo A."/>
            <person name="Istiqomah I."/>
            <person name="Jumina J."/>
        </authorList>
    </citation>
    <scope>NUCLEOTIDE SEQUENCE</scope>
    <source>
        <strain evidence="7">STKMTI.2</strain>
    </source>
</reference>
<evidence type="ECO:0000256" key="4">
    <source>
        <dbReference type="SAM" id="Coils"/>
    </source>
</evidence>
<keyword evidence="4" id="KW-0175">Coiled coil</keyword>
<dbReference type="PANTHER" id="PTHR45138">
    <property type="entry name" value="REGULATORY COMPONENTS OF SENSORY TRANSDUCTION SYSTEM"/>
    <property type="match status" value="1"/>
</dbReference>
<dbReference type="Gene3D" id="1.25.40.10">
    <property type="entry name" value="Tetratricopeptide repeat domain"/>
    <property type="match status" value="1"/>
</dbReference>
<dbReference type="RefSeq" id="WP_208842620.1">
    <property type="nucleotide sequence ID" value="NZ_CP072133.1"/>
</dbReference>
<dbReference type="AlphaFoldDB" id="A0A975DFN7"/>
<dbReference type="SMART" id="SM00267">
    <property type="entry name" value="GGDEF"/>
    <property type="match status" value="1"/>
</dbReference>
<feature type="coiled-coil region" evidence="4">
    <location>
        <begin position="326"/>
        <end position="362"/>
    </location>
</feature>
<sequence length="573" mass="66645">MKRCVLLFILIQSALLCVQAREANGRGIGISEQRQQLNVVYDELRRAVRRDYDLSLLPRIRVFREQAKSFGDVPIIIDSYLLEGALFEQYGAYKDALVMHFEALALAEKSHDEQRIIDVYFAFVELEVELERFDAAERYLHKISKALQRSQIGGTPTYLLSLWQAQILQFKGSYREVVAKMRPLFEQTNLPDDLKAKVTLLYARGLLSSGEFEAARRALLEVKSLQQVYTSKEQIEYQILLAKCHLQAGEFYQAELLATKELQQTFDTRYLTEQGELQQILANAHVQQQQYKQAHLYIQRALMTERAINLQKRSNKVLQLEAQFSVAQQKQQLNVLERDNAQQAQKLERQQQQLENARLTQQRWILLALLLFGVGGFLYWRWQNKRYLIVLKQQVQARTAELAERNERLQALSFTDSLTGLRNRHYFFSVIDGFISQTQQRESVLCLVDIDHFKRINDTYGHAAGDVILQRFAEILKQCTRRSDIVVRWGGEEFLLLMPDMSRQEACEVAERIRLQVSSYPFVINDHILTCTCSIGFAPLPLVPERDKWLNWEQTLELADVGLYIAKETRRNA</sequence>
<gene>
    <name evidence="7" type="ORF">J5O05_14020</name>
</gene>
<keyword evidence="5" id="KW-0472">Membrane</keyword>
<dbReference type="EMBL" id="CP072133">
    <property type="protein sequence ID" value="QTH70978.1"/>
    <property type="molecule type" value="Genomic_DNA"/>
</dbReference>
<feature type="domain" description="GGDEF" evidence="6">
    <location>
        <begin position="441"/>
        <end position="573"/>
    </location>
</feature>
<dbReference type="PANTHER" id="PTHR45138:SF9">
    <property type="entry name" value="DIGUANYLATE CYCLASE DGCM-RELATED"/>
    <property type="match status" value="1"/>
</dbReference>
<dbReference type="Gene3D" id="3.30.70.270">
    <property type="match status" value="1"/>
</dbReference>
<dbReference type="InterPro" id="IPR000160">
    <property type="entry name" value="GGDEF_dom"/>
</dbReference>
<evidence type="ECO:0000256" key="5">
    <source>
        <dbReference type="SAM" id="Phobius"/>
    </source>
</evidence>
<dbReference type="SUPFAM" id="SSF48452">
    <property type="entry name" value="TPR-like"/>
    <property type="match status" value="2"/>
</dbReference>
<dbReference type="GO" id="GO:0052621">
    <property type="term" value="F:diguanylate cyclase activity"/>
    <property type="evidence" value="ECO:0007669"/>
    <property type="project" value="UniProtKB-EC"/>
</dbReference>
<dbReference type="SUPFAM" id="SSF55073">
    <property type="entry name" value="Nucleotide cyclase"/>
    <property type="match status" value="1"/>
</dbReference>
<evidence type="ECO:0000256" key="3">
    <source>
        <dbReference type="ARBA" id="ARBA00034247"/>
    </source>
</evidence>
<dbReference type="NCBIfam" id="TIGR00254">
    <property type="entry name" value="GGDEF"/>
    <property type="match status" value="1"/>
</dbReference>
<evidence type="ECO:0000313" key="7">
    <source>
        <dbReference type="EMBL" id="QTH70978.1"/>
    </source>
</evidence>
<feature type="transmembrane region" description="Helical" evidence="5">
    <location>
        <begin position="364"/>
        <end position="382"/>
    </location>
</feature>
<dbReference type="EC" id="2.7.7.65" evidence="2"/>
<dbReference type="KEGG" id="pxi:J5O05_14020"/>
<keyword evidence="8" id="KW-1185">Reference proteome</keyword>
<dbReference type="CDD" id="cd01949">
    <property type="entry name" value="GGDEF"/>
    <property type="match status" value="1"/>
</dbReference>
<evidence type="ECO:0000256" key="2">
    <source>
        <dbReference type="ARBA" id="ARBA00012528"/>
    </source>
</evidence>
<dbReference type="Proteomes" id="UP000664904">
    <property type="component" value="Chromosome"/>
</dbReference>
<dbReference type="InterPro" id="IPR043128">
    <property type="entry name" value="Rev_trsase/Diguanyl_cyclase"/>
</dbReference>
<dbReference type="Pfam" id="PF00990">
    <property type="entry name" value="GGDEF"/>
    <property type="match status" value="1"/>
</dbReference>
<dbReference type="FunFam" id="3.30.70.270:FF:000001">
    <property type="entry name" value="Diguanylate cyclase domain protein"/>
    <property type="match status" value="1"/>
</dbReference>
<organism evidence="7 8">
    <name type="scientific">Pseudoalteromonas xiamenensis</name>
    <dbReference type="NCBI Taxonomy" id="882626"/>
    <lineage>
        <taxon>Bacteria</taxon>
        <taxon>Pseudomonadati</taxon>
        <taxon>Pseudomonadota</taxon>
        <taxon>Gammaproteobacteria</taxon>
        <taxon>Alteromonadales</taxon>
        <taxon>Pseudoalteromonadaceae</taxon>
        <taxon>Pseudoalteromonas</taxon>
    </lineage>
</organism>
<comment type="catalytic activity">
    <reaction evidence="3">
        <text>2 GTP = 3',3'-c-di-GMP + 2 diphosphate</text>
        <dbReference type="Rhea" id="RHEA:24898"/>
        <dbReference type="ChEBI" id="CHEBI:33019"/>
        <dbReference type="ChEBI" id="CHEBI:37565"/>
        <dbReference type="ChEBI" id="CHEBI:58805"/>
        <dbReference type="EC" id="2.7.7.65"/>
    </reaction>
</comment>
<name>A0A975DFN7_9GAMM</name>